<dbReference type="Gene3D" id="1.10.10.10">
    <property type="entry name" value="Winged helix-like DNA-binding domain superfamily/Winged helix DNA-binding domain"/>
    <property type="match status" value="1"/>
</dbReference>
<accession>A0ABT2CZX1</accession>
<keyword evidence="7" id="KW-1185">Reference proteome</keyword>
<evidence type="ECO:0000259" key="5">
    <source>
        <dbReference type="PROSITE" id="PS50931"/>
    </source>
</evidence>
<dbReference type="Gene3D" id="3.40.190.10">
    <property type="entry name" value="Periplasmic binding protein-like II"/>
    <property type="match status" value="2"/>
</dbReference>
<dbReference type="SUPFAM" id="SSF46785">
    <property type="entry name" value="Winged helix' DNA-binding domain"/>
    <property type="match status" value="1"/>
</dbReference>
<feature type="domain" description="HTH lysR-type" evidence="5">
    <location>
        <begin position="6"/>
        <end position="63"/>
    </location>
</feature>
<comment type="caution">
    <text evidence="6">The sequence shown here is derived from an EMBL/GenBank/DDBJ whole genome shotgun (WGS) entry which is preliminary data.</text>
</comment>
<dbReference type="SUPFAM" id="SSF53850">
    <property type="entry name" value="Periplasmic binding protein-like II"/>
    <property type="match status" value="1"/>
</dbReference>
<dbReference type="InterPro" id="IPR037402">
    <property type="entry name" value="YidZ_PBP2"/>
</dbReference>
<protein>
    <submittedName>
        <fullName evidence="6">LysR family transcriptional regulator</fullName>
    </submittedName>
</protein>
<dbReference type="InterPro" id="IPR036390">
    <property type="entry name" value="WH_DNA-bd_sf"/>
</dbReference>
<evidence type="ECO:0000313" key="6">
    <source>
        <dbReference type="EMBL" id="MCS0659529.1"/>
    </source>
</evidence>
<keyword evidence="3" id="KW-0238">DNA-binding</keyword>
<name>A0ABT2CZX1_9BURK</name>
<evidence type="ECO:0000256" key="1">
    <source>
        <dbReference type="ARBA" id="ARBA00009437"/>
    </source>
</evidence>
<evidence type="ECO:0000256" key="3">
    <source>
        <dbReference type="ARBA" id="ARBA00023125"/>
    </source>
</evidence>
<gene>
    <name evidence="6" type="ORF">NX778_15775</name>
</gene>
<keyword evidence="4" id="KW-0804">Transcription</keyword>
<dbReference type="InterPro" id="IPR005119">
    <property type="entry name" value="LysR_subst-bd"/>
</dbReference>
<evidence type="ECO:0000256" key="2">
    <source>
        <dbReference type="ARBA" id="ARBA00023015"/>
    </source>
</evidence>
<organism evidence="6 7">
    <name type="scientific">Massilia terrae</name>
    <dbReference type="NCBI Taxonomy" id="1811224"/>
    <lineage>
        <taxon>Bacteria</taxon>
        <taxon>Pseudomonadati</taxon>
        <taxon>Pseudomonadota</taxon>
        <taxon>Betaproteobacteria</taxon>
        <taxon>Burkholderiales</taxon>
        <taxon>Oxalobacteraceae</taxon>
        <taxon>Telluria group</taxon>
        <taxon>Massilia</taxon>
    </lineage>
</organism>
<dbReference type="InterPro" id="IPR000847">
    <property type="entry name" value="LysR_HTH_N"/>
</dbReference>
<dbReference type="Proteomes" id="UP001204621">
    <property type="component" value="Unassembled WGS sequence"/>
</dbReference>
<dbReference type="InterPro" id="IPR036388">
    <property type="entry name" value="WH-like_DNA-bd_sf"/>
</dbReference>
<keyword evidence="2" id="KW-0805">Transcription regulation</keyword>
<dbReference type="PRINTS" id="PR00039">
    <property type="entry name" value="HTHLYSR"/>
</dbReference>
<proteinExistence type="inferred from homology"/>
<dbReference type="PANTHER" id="PTHR30118:SF15">
    <property type="entry name" value="TRANSCRIPTIONAL REGULATORY PROTEIN"/>
    <property type="match status" value="1"/>
</dbReference>
<evidence type="ECO:0000313" key="7">
    <source>
        <dbReference type="Proteomes" id="UP001204621"/>
    </source>
</evidence>
<dbReference type="CDD" id="cd08417">
    <property type="entry name" value="PBP2_Nitroaromatics_like"/>
    <property type="match status" value="1"/>
</dbReference>
<dbReference type="RefSeq" id="WP_258812719.1">
    <property type="nucleotide sequence ID" value="NZ_JANUGU010000005.1"/>
</dbReference>
<reference evidence="6 7" key="1">
    <citation type="submission" date="2022-08" db="EMBL/GenBank/DDBJ databases">
        <title>Reclassification of Massilia species as members of the genera Telluria, Duganella, Pseudoduganella, Mokoshia gen. nov. and Zemynaea gen. nov. using orthogonal and non-orthogonal genome-based approaches.</title>
        <authorList>
            <person name="Bowman J.P."/>
        </authorList>
    </citation>
    <scope>NUCLEOTIDE SEQUENCE [LARGE SCALE GENOMIC DNA]</scope>
    <source>
        <strain evidence="6 7">JCM 31606</strain>
    </source>
</reference>
<sequence length="313" mass="35251">MNFQTFDLNLLRTFDAVMTEQNITRAAERLATTQPAVSNALKRLREAVNDEILVRTARGMKPTARAEEIWPTVRAALAALEGTLSPQHFDISTTKASFRIAMADSTANLLLPQLMERIRKEAPEIDIRMVPLPGRDPRPQLLNADADLAVGSFPGIVAQLREGQQRDVTLHHQRLYSGEPMCIMRKDHPLAQQDLTIDRYSDALHVLVSFSGSPSGPADDMLATLGKSRRIALTVNQFSTAFHMVAASDLIAVVPHHLIEASEFKDQLVIRALPFQLPIVYVDMLWHERDMRHPVHRWLRETIMRVPAVVEHE</sequence>
<dbReference type="Pfam" id="PF03466">
    <property type="entry name" value="LysR_substrate"/>
    <property type="match status" value="1"/>
</dbReference>
<dbReference type="PANTHER" id="PTHR30118">
    <property type="entry name" value="HTH-TYPE TRANSCRIPTIONAL REGULATOR LEUO-RELATED"/>
    <property type="match status" value="1"/>
</dbReference>
<evidence type="ECO:0000256" key="4">
    <source>
        <dbReference type="ARBA" id="ARBA00023163"/>
    </source>
</evidence>
<dbReference type="EMBL" id="JANUGU010000005">
    <property type="protein sequence ID" value="MCS0659529.1"/>
    <property type="molecule type" value="Genomic_DNA"/>
</dbReference>
<dbReference type="InterPro" id="IPR050389">
    <property type="entry name" value="LysR-type_TF"/>
</dbReference>
<dbReference type="Pfam" id="PF00126">
    <property type="entry name" value="HTH_1"/>
    <property type="match status" value="1"/>
</dbReference>
<dbReference type="PROSITE" id="PS50931">
    <property type="entry name" value="HTH_LYSR"/>
    <property type="match status" value="1"/>
</dbReference>
<comment type="similarity">
    <text evidence="1">Belongs to the LysR transcriptional regulatory family.</text>
</comment>